<dbReference type="InterPro" id="IPR041694">
    <property type="entry name" value="ADH_N_2"/>
</dbReference>
<proteinExistence type="predicted"/>
<dbReference type="OrthoDB" id="809632at2759"/>
<dbReference type="EMBL" id="JABAYA010000401">
    <property type="protein sequence ID" value="KAF7720691.1"/>
    <property type="molecule type" value="Genomic_DNA"/>
</dbReference>
<dbReference type="SUPFAM" id="SSF50129">
    <property type="entry name" value="GroES-like"/>
    <property type="match status" value="1"/>
</dbReference>
<evidence type="ECO:0000313" key="3">
    <source>
        <dbReference type="EMBL" id="KAF7720691.1"/>
    </source>
</evidence>
<dbReference type="Gene3D" id="3.90.180.10">
    <property type="entry name" value="Medium-chain alcohol dehydrogenases, catalytic domain"/>
    <property type="match status" value="1"/>
</dbReference>
<gene>
    <name evidence="3" type="ORF">EC973_006481</name>
</gene>
<evidence type="ECO:0000259" key="2">
    <source>
        <dbReference type="SMART" id="SM00829"/>
    </source>
</evidence>
<evidence type="ECO:0000313" key="4">
    <source>
        <dbReference type="Proteomes" id="UP000605846"/>
    </source>
</evidence>
<feature type="domain" description="Enoyl reductase (ER)" evidence="2">
    <location>
        <begin position="20"/>
        <end position="340"/>
    </location>
</feature>
<evidence type="ECO:0000256" key="1">
    <source>
        <dbReference type="ARBA" id="ARBA00023002"/>
    </source>
</evidence>
<dbReference type="InterPro" id="IPR011032">
    <property type="entry name" value="GroES-like_sf"/>
</dbReference>
<keyword evidence="4" id="KW-1185">Reference proteome</keyword>
<dbReference type="GO" id="GO:0016628">
    <property type="term" value="F:oxidoreductase activity, acting on the CH-CH group of donors, NAD or NADP as acceptor"/>
    <property type="evidence" value="ECO:0007669"/>
    <property type="project" value="InterPro"/>
</dbReference>
<dbReference type="PANTHER" id="PTHR43205:SF7">
    <property type="entry name" value="PROSTAGLANDIN REDUCTASE 1"/>
    <property type="match status" value="1"/>
</dbReference>
<dbReference type="PANTHER" id="PTHR43205">
    <property type="entry name" value="PROSTAGLANDIN REDUCTASE"/>
    <property type="match status" value="1"/>
</dbReference>
<accession>A0A8H7BJN1</accession>
<dbReference type="Gene3D" id="3.40.50.720">
    <property type="entry name" value="NAD(P)-binding Rossmann-like Domain"/>
    <property type="match status" value="1"/>
</dbReference>
<dbReference type="Pfam" id="PF16884">
    <property type="entry name" value="ADH_N_2"/>
    <property type="match status" value="1"/>
</dbReference>
<dbReference type="CDD" id="cd05288">
    <property type="entry name" value="PGDH"/>
    <property type="match status" value="1"/>
</dbReference>
<dbReference type="SMART" id="SM00829">
    <property type="entry name" value="PKS_ER"/>
    <property type="match status" value="1"/>
</dbReference>
<dbReference type="Proteomes" id="UP000605846">
    <property type="component" value="Unassembled WGS sequence"/>
</dbReference>
<dbReference type="InterPro" id="IPR045010">
    <property type="entry name" value="MDR_fam"/>
</dbReference>
<dbReference type="InterPro" id="IPR013149">
    <property type="entry name" value="ADH-like_C"/>
</dbReference>
<dbReference type="InterPro" id="IPR020843">
    <property type="entry name" value="ER"/>
</dbReference>
<dbReference type="Pfam" id="PF00107">
    <property type="entry name" value="ADH_zinc_N"/>
    <property type="match status" value="1"/>
</dbReference>
<dbReference type="InterPro" id="IPR036291">
    <property type="entry name" value="NAD(P)-bd_dom_sf"/>
</dbReference>
<dbReference type="AlphaFoldDB" id="A0A8H7BJN1"/>
<protein>
    <recommendedName>
        <fullName evidence="2">Enoyl reductase (ER) domain-containing protein</fullName>
    </recommendedName>
</protein>
<dbReference type="SUPFAM" id="SSF51735">
    <property type="entry name" value="NAD(P)-binding Rossmann-fold domains"/>
    <property type="match status" value="1"/>
</dbReference>
<organism evidence="3 4">
    <name type="scientific">Apophysomyces ossiformis</name>
    <dbReference type="NCBI Taxonomy" id="679940"/>
    <lineage>
        <taxon>Eukaryota</taxon>
        <taxon>Fungi</taxon>
        <taxon>Fungi incertae sedis</taxon>
        <taxon>Mucoromycota</taxon>
        <taxon>Mucoromycotina</taxon>
        <taxon>Mucoromycetes</taxon>
        <taxon>Mucorales</taxon>
        <taxon>Mucorineae</taxon>
        <taxon>Mucoraceae</taxon>
        <taxon>Apophysomyces</taxon>
    </lineage>
</organism>
<dbReference type="FunFam" id="3.40.50.720:FF:000121">
    <property type="entry name" value="Prostaglandin reductase 2"/>
    <property type="match status" value="1"/>
</dbReference>
<sequence length="345" mass="38044">MVKNEQVIFVKYPTAYPVVGEHLQLKESSIDLESVLSEGDVILKNLAFSIDPYLRLRMIDPSTGLTYFNAYPLNQPLVGNAISKVLRSSNPKFKAGDIVYGTGAFEEYSHINADSAEQWEVRNYIKERTLPFTNYLGVLGLPGLTAYVGLLKFGEPKKGETLFVSAAAGAVGQLVGQLGKILGLRVVGSAGSDEKIAYLKEIGFDAAFNYKTESVDEALTKHCPNGVDIYYDNVGGKMLEHVLKHASYNGRIVVCGAITSYNGEEPEGIRNTELILYKKLKVQAFNVWDHWDLGEFTQRVTAWLIEGKIKYREVIVEGLGQTGQALLDVLKGQSQGKQIVKIADL</sequence>
<comment type="caution">
    <text evidence="3">The sequence shown here is derived from an EMBL/GenBank/DDBJ whole genome shotgun (WGS) entry which is preliminary data.</text>
</comment>
<reference evidence="3" key="1">
    <citation type="submission" date="2020-01" db="EMBL/GenBank/DDBJ databases">
        <title>Genome Sequencing of Three Apophysomyces-Like Fungal Strains Confirms a Novel Fungal Genus in the Mucoromycota with divergent Burkholderia-like Endosymbiotic Bacteria.</title>
        <authorList>
            <person name="Stajich J.E."/>
            <person name="Macias A.M."/>
            <person name="Carter-House D."/>
            <person name="Lovett B."/>
            <person name="Kasson L.R."/>
            <person name="Berry K."/>
            <person name="Grigoriev I."/>
            <person name="Chang Y."/>
            <person name="Spatafora J."/>
            <person name="Kasson M.T."/>
        </authorList>
    </citation>
    <scope>NUCLEOTIDE SEQUENCE</scope>
    <source>
        <strain evidence="3">NRRL A-21654</strain>
    </source>
</reference>
<keyword evidence="1" id="KW-0560">Oxidoreductase</keyword>
<name>A0A8H7BJN1_9FUNG</name>